<keyword evidence="1" id="KW-0472">Membrane</keyword>
<organism evidence="2 3">
    <name type="scientific">Durusdinium trenchii</name>
    <dbReference type="NCBI Taxonomy" id="1381693"/>
    <lineage>
        <taxon>Eukaryota</taxon>
        <taxon>Sar</taxon>
        <taxon>Alveolata</taxon>
        <taxon>Dinophyceae</taxon>
        <taxon>Suessiales</taxon>
        <taxon>Symbiodiniaceae</taxon>
        <taxon>Durusdinium</taxon>
    </lineage>
</organism>
<comment type="caution">
    <text evidence="2">The sequence shown here is derived from an EMBL/GenBank/DDBJ whole genome shotgun (WGS) entry which is preliminary data.</text>
</comment>
<sequence>MPALPVPCREILAEALKDTLQRVPIADPSVHFDGFFTLAALRALMMLFILLGILLLAVWRIAEIAEPDPVPEVSQKPRSHLAVDKLLQVAAPPSTLPSTLPTGRGPTHLPEICPPYMRATQGAELSLRSTLGALPKTGAEVYGLGGMVKRGSPTCLLTAQLREGNGDGRWLELREKEPGTSQEEPGKVLLSATETMELWKGEVNSGEHLGTMQRSTEGRGCLRQRFLLGTGEQAVALSVGAEQLELGLASGRLLASCRRADLCITVKPEIDAVFALGCILMILAFDSAPPVPGSDE</sequence>
<evidence type="ECO:0008006" key="4">
    <source>
        <dbReference type="Google" id="ProtNLM"/>
    </source>
</evidence>
<name>A0ABP0KQD8_9DINO</name>
<keyword evidence="3" id="KW-1185">Reference proteome</keyword>
<feature type="transmembrane region" description="Helical" evidence="1">
    <location>
        <begin position="35"/>
        <end position="59"/>
    </location>
</feature>
<evidence type="ECO:0000313" key="3">
    <source>
        <dbReference type="Proteomes" id="UP001642484"/>
    </source>
</evidence>
<evidence type="ECO:0000256" key="1">
    <source>
        <dbReference type="SAM" id="Phobius"/>
    </source>
</evidence>
<protein>
    <recommendedName>
        <fullName evidence="4">Phospholipid scramblase</fullName>
    </recommendedName>
</protein>
<gene>
    <name evidence="2" type="ORF">CCMP2556_LOCUS17257</name>
</gene>
<accession>A0ABP0KQD8</accession>
<dbReference type="EMBL" id="CAXAMN010009469">
    <property type="protein sequence ID" value="CAK9028836.1"/>
    <property type="molecule type" value="Genomic_DNA"/>
</dbReference>
<keyword evidence="1" id="KW-1133">Transmembrane helix</keyword>
<dbReference type="Proteomes" id="UP001642484">
    <property type="component" value="Unassembled WGS sequence"/>
</dbReference>
<proteinExistence type="predicted"/>
<reference evidence="2 3" key="1">
    <citation type="submission" date="2024-02" db="EMBL/GenBank/DDBJ databases">
        <authorList>
            <person name="Chen Y."/>
            <person name="Shah S."/>
            <person name="Dougan E. K."/>
            <person name="Thang M."/>
            <person name="Chan C."/>
        </authorList>
    </citation>
    <scope>NUCLEOTIDE SEQUENCE [LARGE SCALE GENOMIC DNA]</scope>
</reference>
<evidence type="ECO:0000313" key="2">
    <source>
        <dbReference type="EMBL" id="CAK9028836.1"/>
    </source>
</evidence>
<keyword evidence="1" id="KW-0812">Transmembrane</keyword>